<keyword evidence="3" id="KW-1185">Reference proteome</keyword>
<gene>
    <name evidence="2" type="ORF">GCM10008025_09390</name>
</gene>
<dbReference type="PANTHER" id="PTHR23131">
    <property type="entry name" value="ENDORIBONUCLEASE LACTB2"/>
    <property type="match status" value="1"/>
</dbReference>
<feature type="domain" description="Metallo-beta-lactamase" evidence="1">
    <location>
        <begin position="21"/>
        <end position="233"/>
    </location>
</feature>
<organism evidence="2 3">
    <name type="scientific">Ornithinibacillus halotolerans</name>
    <dbReference type="NCBI Taxonomy" id="1274357"/>
    <lineage>
        <taxon>Bacteria</taxon>
        <taxon>Bacillati</taxon>
        <taxon>Bacillota</taxon>
        <taxon>Bacilli</taxon>
        <taxon>Bacillales</taxon>
        <taxon>Bacillaceae</taxon>
        <taxon>Ornithinibacillus</taxon>
    </lineage>
</organism>
<reference evidence="2" key="2">
    <citation type="submission" date="2020-09" db="EMBL/GenBank/DDBJ databases">
        <authorList>
            <person name="Sun Q."/>
            <person name="Zhou Y."/>
        </authorList>
    </citation>
    <scope>NUCLEOTIDE SEQUENCE</scope>
    <source>
        <strain evidence="2">CGMCC 1.12408</strain>
    </source>
</reference>
<evidence type="ECO:0000313" key="2">
    <source>
        <dbReference type="EMBL" id="GGA67681.1"/>
    </source>
</evidence>
<dbReference type="SMART" id="SM00849">
    <property type="entry name" value="Lactamase_B"/>
    <property type="match status" value="1"/>
</dbReference>
<dbReference type="Gene3D" id="3.60.15.10">
    <property type="entry name" value="Ribonuclease Z/Hydroxyacylglutathione hydrolase-like"/>
    <property type="match status" value="1"/>
</dbReference>
<dbReference type="RefSeq" id="WP_188383540.1">
    <property type="nucleotide sequence ID" value="NZ_BMEY01000004.1"/>
</dbReference>
<dbReference type="GO" id="GO:0016787">
    <property type="term" value="F:hydrolase activity"/>
    <property type="evidence" value="ECO:0007669"/>
    <property type="project" value="UniProtKB-KW"/>
</dbReference>
<sequence length="319" mass="36346">MAVINKAIFQLTVPTPFAVGDAHIYVLKGDVLSLVDAGVRTEKAWEALVTQLKDLGYTPNDIEQIILTHHHPDHTGLVDRFERVKDIVAHANVEPWLTRDEAYFDHFEEFYYEYFDQNGVPEHFRSYLQKLRAQLDWAGVGQLTKKINEGDKLPGHSEFTVVETKGHAQSHLSFLSEDGTFIGGDHLLEHMTPNPIMEPPKIGKKNRPTPLLQYRANLQKCLELDIKKVLPGHGKVFSNVEEVVARGFAKQENRANKVLNLLKAYPQTPYQICEQIFPMHYKTQIDLTMSETIGQLDYLEDKGLVVKTVEDGVLYYHAV</sequence>
<dbReference type="EMBL" id="BMEY01000004">
    <property type="protein sequence ID" value="GGA67681.1"/>
    <property type="molecule type" value="Genomic_DNA"/>
</dbReference>
<dbReference type="InterPro" id="IPR036866">
    <property type="entry name" value="RibonucZ/Hydroxyglut_hydro"/>
</dbReference>
<dbReference type="PANTHER" id="PTHR23131:SF4">
    <property type="entry name" value="METALLO-BETA-LACTAMASE SUPERFAMILY POTEIN"/>
    <property type="match status" value="1"/>
</dbReference>
<dbReference type="AlphaFoldDB" id="A0A916RRI3"/>
<dbReference type="SUPFAM" id="SSF56281">
    <property type="entry name" value="Metallo-hydrolase/oxidoreductase"/>
    <property type="match status" value="1"/>
</dbReference>
<name>A0A916RRI3_9BACI</name>
<dbReference type="Proteomes" id="UP000613512">
    <property type="component" value="Unassembled WGS sequence"/>
</dbReference>
<keyword evidence="2" id="KW-0378">Hydrolase</keyword>
<evidence type="ECO:0000259" key="1">
    <source>
        <dbReference type="SMART" id="SM00849"/>
    </source>
</evidence>
<reference evidence="2" key="1">
    <citation type="journal article" date="2014" name="Int. J. Syst. Evol. Microbiol.">
        <title>Complete genome sequence of Corynebacterium casei LMG S-19264T (=DSM 44701T), isolated from a smear-ripened cheese.</title>
        <authorList>
            <consortium name="US DOE Joint Genome Institute (JGI-PGF)"/>
            <person name="Walter F."/>
            <person name="Albersmeier A."/>
            <person name="Kalinowski J."/>
            <person name="Ruckert C."/>
        </authorList>
    </citation>
    <scope>NUCLEOTIDE SEQUENCE</scope>
    <source>
        <strain evidence="2">CGMCC 1.12408</strain>
    </source>
</reference>
<dbReference type="InterPro" id="IPR001279">
    <property type="entry name" value="Metallo-B-lactamas"/>
</dbReference>
<accession>A0A916RRI3</accession>
<proteinExistence type="predicted"/>
<dbReference type="Pfam" id="PF00753">
    <property type="entry name" value="Lactamase_B"/>
    <property type="match status" value="1"/>
</dbReference>
<dbReference type="InterPro" id="IPR050662">
    <property type="entry name" value="Sec-metab_biosynth-thioest"/>
</dbReference>
<protein>
    <submittedName>
        <fullName evidence="2">Hydrolase</fullName>
    </submittedName>
</protein>
<evidence type="ECO:0000313" key="3">
    <source>
        <dbReference type="Proteomes" id="UP000613512"/>
    </source>
</evidence>
<comment type="caution">
    <text evidence="2">The sequence shown here is derived from an EMBL/GenBank/DDBJ whole genome shotgun (WGS) entry which is preliminary data.</text>
</comment>